<dbReference type="InterPro" id="IPR008886">
    <property type="entry name" value="UPF0227/Esterase_YqiA"/>
</dbReference>
<dbReference type="Gene3D" id="3.40.50.1820">
    <property type="entry name" value="alpha/beta hydrolase"/>
    <property type="match status" value="1"/>
</dbReference>
<name>A0A2Z6I7X3_9BURK</name>
<evidence type="ECO:0000313" key="2">
    <source>
        <dbReference type="Proteomes" id="UP000271003"/>
    </source>
</evidence>
<evidence type="ECO:0000313" key="1">
    <source>
        <dbReference type="EMBL" id="BBF22545.1"/>
    </source>
</evidence>
<accession>A0A2Z6I7X3</accession>
<reference evidence="1 2" key="1">
    <citation type="journal article" date="2018" name="Int. J. Syst. Evol. Microbiol.">
        <title>Mesosutterella multiformis gen. nov., sp. nov., a member of the family Sutterellaceae and Sutterella megalosphaeroides sp. nov., isolated from human faeces.</title>
        <authorList>
            <person name="Sakamoto M."/>
            <person name="Ikeyama N."/>
            <person name="Kunihiro T."/>
            <person name="Iino T."/>
            <person name="Yuki M."/>
            <person name="Ohkuma M."/>
        </authorList>
    </citation>
    <scope>NUCLEOTIDE SEQUENCE [LARGE SCALE GENOMIC DNA]</scope>
    <source>
        <strain evidence="1 2">6FBBBH3</strain>
    </source>
</reference>
<dbReference type="SUPFAM" id="SSF53474">
    <property type="entry name" value="alpha/beta-Hydrolases"/>
    <property type="match status" value="1"/>
</dbReference>
<dbReference type="InterPro" id="IPR029058">
    <property type="entry name" value="AB_hydrolase_fold"/>
</dbReference>
<keyword evidence="2" id="KW-1185">Reference proteome</keyword>
<dbReference type="Proteomes" id="UP000271003">
    <property type="component" value="Chromosome"/>
</dbReference>
<dbReference type="PANTHER" id="PTHR35602:SF3">
    <property type="entry name" value="ESTERASE YQIA"/>
    <property type="match status" value="1"/>
</dbReference>
<dbReference type="AlphaFoldDB" id="A0A2Z6I7X3"/>
<proteinExistence type="predicted"/>
<dbReference type="EMBL" id="AP018786">
    <property type="protein sequence ID" value="BBF22545.1"/>
    <property type="molecule type" value="Genomic_DNA"/>
</dbReference>
<sequence length="214" mass="22785">MTNELSEIGMSGPIPGTAGKKKGFLYLHGFLSSPASAKCRELAEAARAAGFAFVAPDLNLAPAKAADLAEAQVRAMESEGLEVTVVGSSLGGFYAGRLARRFGLRAVLLNPCLNPWAIVSRETGLRTIYGTDRTLLVEEHFADELLALAEETPPVPADLTRTLAVLSTADEVLDWKDAYGKLKGAEILLSDGDNHRLERFADFIPAILSVATEG</sequence>
<dbReference type="KEGG" id="sutt:SUTMEG_04360"/>
<dbReference type="Pfam" id="PF05728">
    <property type="entry name" value="UPF0227"/>
    <property type="match status" value="1"/>
</dbReference>
<protein>
    <recommendedName>
        <fullName evidence="3">Esterase</fullName>
    </recommendedName>
</protein>
<organism evidence="1 2">
    <name type="scientific">Sutterella megalosphaeroides</name>
    <dbReference type="NCBI Taxonomy" id="2494234"/>
    <lineage>
        <taxon>Bacteria</taxon>
        <taxon>Pseudomonadati</taxon>
        <taxon>Pseudomonadota</taxon>
        <taxon>Betaproteobacteria</taxon>
        <taxon>Burkholderiales</taxon>
        <taxon>Sutterellaceae</taxon>
        <taxon>Sutterella</taxon>
    </lineage>
</organism>
<dbReference type="PANTHER" id="PTHR35602">
    <property type="entry name" value="ESTERASE YQIA-RELATED"/>
    <property type="match status" value="1"/>
</dbReference>
<dbReference type="RefSeq" id="WP_120176241.1">
    <property type="nucleotide sequence ID" value="NZ_AP018786.1"/>
</dbReference>
<gene>
    <name evidence="1" type="ORF">SUTMEG_04360</name>
</gene>
<evidence type="ECO:0008006" key="3">
    <source>
        <dbReference type="Google" id="ProtNLM"/>
    </source>
</evidence>
<dbReference type="OrthoDB" id="9814831at2"/>